<dbReference type="Pfam" id="PF00903">
    <property type="entry name" value="Glyoxalase"/>
    <property type="match status" value="1"/>
</dbReference>
<evidence type="ECO:0000313" key="3">
    <source>
        <dbReference type="Proteomes" id="UP000612808"/>
    </source>
</evidence>
<dbReference type="Gene3D" id="3.10.180.10">
    <property type="entry name" value="2,3-Dihydroxybiphenyl 1,2-Dioxygenase, domain 1"/>
    <property type="match status" value="1"/>
</dbReference>
<proteinExistence type="predicted"/>
<evidence type="ECO:0000259" key="1">
    <source>
        <dbReference type="PROSITE" id="PS51819"/>
    </source>
</evidence>
<dbReference type="InterPro" id="IPR029068">
    <property type="entry name" value="Glyas_Bleomycin-R_OHBP_Dase"/>
</dbReference>
<accession>A0A8J3J6K2</accession>
<dbReference type="PANTHER" id="PTHR36437">
    <property type="entry name" value="GLYOXALASE/BLEOMYCIN RESISTANCE PROTEIN/DIOXYGENASE"/>
    <property type="match status" value="1"/>
</dbReference>
<dbReference type="CDD" id="cd07263">
    <property type="entry name" value="VOC_like"/>
    <property type="match status" value="1"/>
</dbReference>
<evidence type="ECO:0000313" key="2">
    <source>
        <dbReference type="EMBL" id="GID09483.1"/>
    </source>
</evidence>
<dbReference type="PROSITE" id="PS51819">
    <property type="entry name" value="VOC"/>
    <property type="match status" value="1"/>
</dbReference>
<keyword evidence="3" id="KW-1185">Reference proteome</keyword>
<dbReference type="Proteomes" id="UP000612808">
    <property type="component" value="Unassembled WGS sequence"/>
</dbReference>
<comment type="caution">
    <text evidence="2">The sequence shown here is derived from an EMBL/GenBank/DDBJ whole genome shotgun (WGS) entry which is preliminary data.</text>
</comment>
<feature type="domain" description="VOC" evidence="1">
    <location>
        <begin position="2"/>
        <end position="131"/>
    </location>
</feature>
<dbReference type="SUPFAM" id="SSF54593">
    <property type="entry name" value="Glyoxalase/Bleomycin resistance protein/Dihydroxybiphenyl dioxygenase"/>
    <property type="match status" value="1"/>
</dbReference>
<dbReference type="EMBL" id="BOMB01000001">
    <property type="protein sequence ID" value="GID09483.1"/>
    <property type="molecule type" value="Genomic_DNA"/>
</dbReference>
<name>A0A8J3J6K2_9ACTN</name>
<dbReference type="InterPro" id="IPR004360">
    <property type="entry name" value="Glyas_Fos-R_dOase_dom"/>
</dbReference>
<dbReference type="PANTHER" id="PTHR36437:SF2">
    <property type="entry name" value="GLYOXALASE_BLEOMYCIN RESISTANCE PROTEIN_DIOXYGENASE"/>
    <property type="match status" value="1"/>
</dbReference>
<reference evidence="2" key="1">
    <citation type="submission" date="2021-01" db="EMBL/GenBank/DDBJ databases">
        <title>Whole genome shotgun sequence of Actinocatenispora rupis NBRC 107355.</title>
        <authorList>
            <person name="Komaki H."/>
            <person name="Tamura T."/>
        </authorList>
    </citation>
    <scope>NUCLEOTIDE SEQUENCE</scope>
    <source>
        <strain evidence="2">NBRC 107355</strain>
    </source>
</reference>
<dbReference type="InterPro" id="IPR037523">
    <property type="entry name" value="VOC_core"/>
</dbReference>
<dbReference type="AlphaFoldDB" id="A0A8J3J6K2"/>
<gene>
    <name evidence="2" type="ORF">Aru02nite_03720</name>
</gene>
<sequence length="150" mass="16339">MSFAIGTVWVLDQDSAHDFYTTKLGFEVRHDVLMGPQRWLTVGPPGQPDIELALMLAAPPALDPESAGHLRALIAKGVLGAAAFHTDDCRATHRELSARGVSFVQDPTDRPYGTEALFRDDSGNWFSLTQPRAELDRSLDWHNGAAASSP</sequence>
<protein>
    <submittedName>
        <fullName evidence="2">Glyoxalase</fullName>
    </submittedName>
</protein>
<organism evidence="2 3">
    <name type="scientific">Actinocatenispora rupis</name>
    <dbReference type="NCBI Taxonomy" id="519421"/>
    <lineage>
        <taxon>Bacteria</taxon>
        <taxon>Bacillati</taxon>
        <taxon>Actinomycetota</taxon>
        <taxon>Actinomycetes</taxon>
        <taxon>Micromonosporales</taxon>
        <taxon>Micromonosporaceae</taxon>
        <taxon>Actinocatenispora</taxon>
    </lineage>
</organism>